<dbReference type="InterPro" id="IPR015947">
    <property type="entry name" value="PUA-like_sf"/>
</dbReference>
<dbReference type="InterPro" id="IPR019699">
    <property type="entry name" value="DUF2584"/>
</dbReference>
<evidence type="ECO:0000313" key="3">
    <source>
        <dbReference type="Proteomes" id="UP000027980"/>
    </source>
</evidence>
<dbReference type="Proteomes" id="UP000199735">
    <property type="component" value="Unassembled WGS sequence"/>
</dbReference>
<sequence>MGTPINFETVLRTEGKEKRIDSKENIFQLKLQGYHIFPLHQQIDIKRAKDTDEIGRAIIVELTLKEEQTICTYQLVSLSSVN</sequence>
<reference evidence="1 3" key="1">
    <citation type="submission" date="2014-07" db="EMBL/GenBank/DDBJ databases">
        <title>Complete genome sequence of a moderately halophilic bacterium Terribacillus aidingensis MP602, isolated from Cryptomeria fortunei in Tianmu mountain in China.</title>
        <authorList>
            <person name="Wang Y."/>
            <person name="Lu P."/>
            <person name="Zhang L."/>
        </authorList>
    </citation>
    <scope>NUCLEOTIDE SEQUENCE [LARGE SCALE GENOMIC DNA]</scope>
    <source>
        <strain evidence="1 3">MP602</strain>
    </source>
</reference>
<dbReference type="EMBL" id="CP008876">
    <property type="protein sequence ID" value="AIF66592.1"/>
    <property type="molecule type" value="Genomic_DNA"/>
</dbReference>
<dbReference type="OrthoDB" id="2361576at2"/>
<dbReference type="EMBL" id="FOCD01000001">
    <property type="protein sequence ID" value="SEM64652.1"/>
    <property type="molecule type" value="Genomic_DNA"/>
</dbReference>
<dbReference type="AlphaFoldDB" id="A0A075LKZ9"/>
<dbReference type="Pfam" id="PF10763">
    <property type="entry name" value="DUF2584"/>
    <property type="match status" value="1"/>
</dbReference>
<dbReference type="GeneID" id="34220950"/>
<accession>A0A075LKZ9</accession>
<evidence type="ECO:0000313" key="1">
    <source>
        <dbReference type="EMBL" id="AIF66592.1"/>
    </source>
</evidence>
<dbReference type="SUPFAM" id="SSF88697">
    <property type="entry name" value="PUA domain-like"/>
    <property type="match status" value="1"/>
</dbReference>
<evidence type="ECO:0000313" key="4">
    <source>
        <dbReference type="Proteomes" id="UP000199735"/>
    </source>
</evidence>
<gene>
    <name evidence="1" type="ORF">GZ22_08050</name>
    <name evidence="2" type="ORF">SAMN04489762_0645</name>
</gene>
<reference evidence="2 4" key="2">
    <citation type="submission" date="2016-10" db="EMBL/GenBank/DDBJ databases">
        <authorList>
            <person name="Varghese N."/>
            <person name="Submissions S."/>
        </authorList>
    </citation>
    <scope>NUCLEOTIDE SEQUENCE [LARGE SCALE GENOMIC DNA]</scope>
    <source>
        <strain evidence="2 4">DSM 21619</strain>
    </source>
</reference>
<evidence type="ECO:0008006" key="5">
    <source>
        <dbReference type="Google" id="ProtNLM"/>
    </source>
</evidence>
<dbReference type="Proteomes" id="UP000027980">
    <property type="component" value="Chromosome"/>
</dbReference>
<dbReference type="Gene3D" id="2.40.240.20">
    <property type="entry name" value="Hypothetical PUA domain-like, domain 1"/>
    <property type="match status" value="1"/>
</dbReference>
<accession>A0AAX2EBR9</accession>
<dbReference type="RefSeq" id="WP_038560799.1">
    <property type="nucleotide sequence ID" value="NZ_CP008876.1"/>
</dbReference>
<name>A0A075LKZ9_9BACI</name>
<protein>
    <recommendedName>
        <fullName evidence="5">DUF2584 domain-containing protein</fullName>
    </recommendedName>
</protein>
<proteinExistence type="predicted"/>
<dbReference type="KEGG" id="tap:GZ22_08050"/>
<organism evidence="1 3">
    <name type="scientific">Terribacillus saccharophilus</name>
    <dbReference type="NCBI Taxonomy" id="361277"/>
    <lineage>
        <taxon>Bacteria</taxon>
        <taxon>Bacillati</taxon>
        <taxon>Bacillota</taxon>
        <taxon>Bacilli</taxon>
        <taxon>Bacillales</taxon>
        <taxon>Bacillaceae</taxon>
        <taxon>Terribacillus</taxon>
    </lineage>
</organism>
<evidence type="ECO:0000313" key="2">
    <source>
        <dbReference type="EMBL" id="SEM64652.1"/>
    </source>
</evidence>
<dbReference type="HOGENOM" id="CLU_179208_0_0_9"/>